<protein>
    <submittedName>
        <fullName evidence="2">Uncharacterized protein</fullName>
    </submittedName>
</protein>
<sequence length="366" mass="40761">MKITVTGALGKMPTFCPCNKFIAIMTLNRNVTSGFLNAGQSNAVSTEHHISPRHGLFANLFNPGPRHGFGPNPFHNLNVESQSSRERPIVIYAEVVNIDQSWTNEEKASLPPTPAVNVLPLTSDIGFLGNIGLHHPELGGSFHNPFVLNVPDQEYPYPLYGNFPEADRTELVDSAFSMEVTDPFELQPMLIEPYQSSFNKPSHFSQLNNENAELRPIQNNYLSLPSNSPSSTEPASSVESQNQEKEHAIDVNTLLQEFFLLKGLVDKENHKLSPLNGYNIPPHQLTLNSGPTITQQPGQMQKNELMEESQMTKYMTEKLTTIAPSTVKVPSTLPFKIPTPISTTKKPEYKFPKPMSDLQKSNEKKP</sequence>
<feature type="compositionally biased region" description="Low complexity" evidence="1">
    <location>
        <begin position="220"/>
        <end position="240"/>
    </location>
</feature>
<dbReference type="Proteomes" id="UP001195483">
    <property type="component" value="Unassembled WGS sequence"/>
</dbReference>
<evidence type="ECO:0000256" key="1">
    <source>
        <dbReference type="SAM" id="MobiDB-lite"/>
    </source>
</evidence>
<organism evidence="2 3">
    <name type="scientific">Potamilus streckersoni</name>
    <dbReference type="NCBI Taxonomy" id="2493646"/>
    <lineage>
        <taxon>Eukaryota</taxon>
        <taxon>Metazoa</taxon>
        <taxon>Spiralia</taxon>
        <taxon>Lophotrochozoa</taxon>
        <taxon>Mollusca</taxon>
        <taxon>Bivalvia</taxon>
        <taxon>Autobranchia</taxon>
        <taxon>Heteroconchia</taxon>
        <taxon>Palaeoheterodonta</taxon>
        <taxon>Unionida</taxon>
        <taxon>Unionoidea</taxon>
        <taxon>Unionidae</taxon>
        <taxon>Ambleminae</taxon>
        <taxon>Lampsilini</taxon>
        <taxon>Potamilus</taxon>
    </lineage>
</organism>
<reference evidence="2" key="3">
    <citation type="submission" date="2023-05" db="EMBL/GenBank/DDBJ databases">
        <authorList>
            <person name="Smith C.H."/>
        </authorList>
    </citation>
    <scope>NUCLEOTIDE SEQUENCE</scope>
    <source>
        <strain evidence="2">CHS0354</strain>
        <tissue evidence="2">Mantle</tissue>
    </source>
</reference>
<feature type="region of interest" description="Disordered" evidence="1">
    <location>
        <begin position="220"/>
        <end position="245"/>
    </location>
</feature>
<reference evidence="2" key="2">
    <citation type="journal article" date="2021" name="Genome Biol. Evol.">
        <title>Developing a high-quality reference genome for a parasitic bivalve with doubly uniparental inheritance (Bivalvia: Unionida).</title>
        <authorList>
            <person name="Smith C.H."/>
        </authorList>
    </citation>
    <scope>NUCLEOTIDE SEQUENCE</scope>
    <source>
        <strain evidence="2">CHS0354</strain>
        <tissue evidence="2">Mantle</tissue>
    </source>
</reference>
<dbReference type="AlphaFoldDB" id="A0AAE0T5X4"/>
<accession>A0AAE0T5X4</accession>
<gene>
    <name evidence="2" type="ORF">CHS0354_015542</name>
</gene>
<keyword evidence="3" id="KW-1185">Reference proteome</keyword>
<dbReference type="EMBL" id="JAEAOA010000964">
    <property type="protein sequence ID" value="KAK3604407.1"/>
    <property type="molecule type" value="Genomic_DNA"/>
</dbReference>
<evidence type="ECO:0000313" key="3">
    <source>
        <dbReference type="Proteomes" id="UP001195483"/>
    </source>
</evidence>
<proteinExistence type="predicted"/>
<comment type="caution">
    <text evidence="2">The sequence shown here is derived from an EMBL/GenBank/DDBJ whole genome shotgun (WGS) entry which is preliminary data.</text>
</comment>
<reference evidence="2" key="1">
    <citation type="journal article" date="2021" name="Genome Biol. Evol.">
        <title>A High-Quality Reference Genome for a Parasitic Bivalve with Doubly Uniparental Inheritance (Bivalvia: Unionida).</title>
        <authorList>
            <person name="Smith C.H."/>
        </authorList>
    </citation>
    <scope>NUCLEOTIDE SEQUENCE</scope>
    <source>
        <strain evidence="2">CHS0354</strain>
    </source>
</reference>
<name>A0AAE0T5X4_9BIVA</name>
<evidence type="ECO:0000313" key="2">
    <source>
        <dbReference type="EMBL" id="KAK3604407.1"/>
    </source>
</evidence>
<feature type="region of interest" description="Disordered" evidence="1">
    <location>
        <begin position="338"/>
        <end position="366"/>
    </location>
</feature>